<dbReference type="NCBIfam" id="TIGR00380">
    <property type="entry name" value="cobal_cbiB"/>
    <property type="match status" value="1"/>
</dbReference>
<keyword evidence="5 9" id="KW-0169">Cobalamin biosynthesis</keyword>
<evidence type="ECO:0000256" key="8">
    <source>
        <dbReference type="ARBA" id="ARBA00023136"/>
    </source>
</evidence>
<dbReference type="GO" id="GO:0048472">
    <property type="term" value="F:threonine-phosphate decarboxylase activity"/>
    <property type="evidence" value="ECO:0007669"/>
    <property type="project" value="InterPro"/>
</dbReference>
<evidence type="ECO:0000256" key="6">
    <source>
        <dbReference type="ARBA" id="ARBA00022692"/>
    </source>
</evidence>
<evidence type="ECO:0000313" key="10">
    <source>
        <dbReference type="EMBL" id="EHL06851.1"/>
    </source>
</evidence>
<evidence type="ECO:0000313" key="11">
    <source>
        <dbReference type="Proteomes" id="UP000004416"/>
    </source>
</evidence>
<dbReference type="GO" id="GO:0005886">
    <property type="term" value="C:plasma membrane"/>
    <property type="evidence" value="ECO:0007669"/>
    <property type="project" value="UniProtKB-SubCell"/>
</dbReference>
<keyword evidence="7 9" id="KW-1133">Transmembrane helix</keyword>
<comment type="caution">
    <text evidence="9">Lacks conserved residue(s) required for the propagation of feature annotation.</text>
</comment>
<comment type="similarity">
    <text evidence="3 9">Belongs to the CobD/CbiB family.</text>
</comment>
<feature type="transmembrane region" description="Helical" evidence="9">
    <location>
        <begin position="59"/>
        <end position="78"/>
    </location>
</feature>
<protein>
    <recommendedName>
        <fullName evidence="9">Cobalamin biosynthesis protein CobD</fullName>
    </recommendedName>
</protein>
<proteinExistence type="inferred from homology"/>
<evidence type="ECO:0000256" key="9">
    <source>
        <dbReference type="HAMAP-Rule" id="MF_00024"/>
    </source>
</evidence>
<dbReference type="GO" id="GO:0015420">
    <property type="term" value="F:ABC-type vitamin B12 transporter activity"/>
    <property type="evidence" value="ECO:0007669"/>
    <property type="project" value="UniProtKB-UniRule"/>
</dbReference>
<evidence type="ECO:0000256" key="5">
    <source>
        <dbReference type="ARBA" id="ARBA00022573"/>
    </source>
</evidence>
<evidence type="ECO:0000256" key="1">
    <source>
        <dbReference type="ARBA" id="ARBA00004651"/>
    </source>
</evidence>
<feature type="transmembrane region" description="Helical" evidence="9">
    <location>
        <begin position="165"/>
        <end position="185"/>
    </location>
</feature>
<dbReference type="Pfam" id="PF03186">
    <property type="entry name" value="CobD_Cbib"/>
    <property type="match status" value="1"/>
</dbReference>
<reference evidence="10 11" key="1">
    <citation type="submission" date="2011-08" db="EMBL/GenBank/DDBJ databases">
        <authorList>
            <person name="Weinstock G."/>
            <person name="Sodergren E."/>
            <person name="Clifton S."/>
            <person name="Fulton L."/>
            <person name="Fulton B."/>
            <person name="Courtney L."/>
            <person name="Fronick C."/>
            <person name="Harrison M."/>
            <person name="Strong C."/>
            <person name="Farmer C."/>
            <person name="Delahaunty K."/>
            <person name="Markovic C."/>
            <person name="Hall O."/>
            <person name="Minx P."/>
            <person name="Tomlinson C."/>
            <person name="Mitreva M."/>
            <person name="Hou S."/>
            <person name="Chen J."/>
            <person name="Wollam A."/>
            <person name="Pepin K.H."/>
            <person name="Johnson M."/>
            <person name="Bhonagiri V."/>
            <person name="Zhang X."/>
            <person name="Suruliraj S."/>
            <person name="Warren W."/>
            <person name="Chinwalla A."/>
            <person name="Mardis E.R."/>
            <person name="Wilson R.K."/>
        </authorList>
    </citation>
    <scope>NUCLEOTIDE SEQUENCE [LARGE SCALE GENOMIC DNA]</scope>
    <source>
        <strain evidence="10 11">DP7</strain>
    </source>
</reference>
<gene>
    <name evidence="9" type="primary">cobD</name>
    <name evidence="10" type="ORF">HMPREF0322_02474</name>
</gene>
<dbReference type="InterPro" id="IPR004485">
    <property type="entry name" value="Cobalamin_biosynth_CobD/CbiB"/>
</dbReference>
<keyword evidence="8 9" id="KW-0472">Membrane</keyword>
<evidence type="ECO:0000256" key="3">
    <source>
        <dbReference type="ARBA" id="ARBA00006263"/>
    </source>
</evidence>
<organism evidence="10 11">
    <name type="scientific">Desulfitobacterium hafniense DP7</name>
    <dbReference type="NCBI Taxonomy" id="537010"/>
    <lineage>
        <taxon>Bacteria</taxon>
        <taxon>Bacillati</taxon>
        <taxon>Bacillota</taxon>
        <taxon>Clostridia</taxon>
        <taxon>Eubacteriales</taxon>
        <taxon>Desulfitobacteriaceae</taxon>
        <taxon>Desulfitobacterium</taxon>
    </lineage>
</organism>
<dbReference type="PANTHER" id="PTHR34308">
    <property type="entry name" value="COBALAMIN BIOSYNTHESIS PROTEIN CBIB"/>
    <property type="match status" value="1"/>
</dbReference>
<comment type="caution">
    <text evidence="10">The sequence shown here is derived from an EMBL/GenBank/DDBJ whole genome shotgun (WGS) entry which is preliminary data.</text>
</comment>
<dbReference type="Proteomes" id="UP000004416">
    <property type="component" value="Unassembled WGS sequence"/>
</dbReference>
<comment type="subcellular location">
    <subcellularLocation>
        <location evidence="1 9">Cell membrane</location>
        <topology evidence="1 9">Multi-pass membrane protein</topology>
    </subcellularLocation>
</comment>
<dbReference type="HOGENOM" id="CLU_054212_0_0_9"/>
<comment type="pathway">
    <text evidence="2 9">Cofactor biosynthesis; adenosylcobalamin biosynthesis.</text>
</comment>
<keyword evidence="6 9" id="KW-0812">Transmembrane</keyword>
<feature type="transmembrane region" description="Helical" evidence="9">
    <location>
        <begin position="301"/>
        <end position="323"/>
    </location>
</feature>
<evidence type="ECO:0000256" key="7">
    <source>
        <dbReference type="ARBA" id="ARBA00022989"/>
    </source>
</evidence>
<sequence length="324" mass="35717">MMFMILVLHPLAFGLGFLWDQAVGDPPKWPHPVIYMGKAIAWYEQRFNQGSPQLRRLKGALLTLALVIGSYALTAGVIEGAQEISAALGLIIEVLLLGSTLAGKSLLEAGNLVLTPLREGNLDEARHKLGWFVSRDTAQLPEGEIVRGTVETLAENFVDGILSPLFYMLIGGAPLAMAFKAVSTLDSMIGYRNERYEDFGWFAARTDDWANYLPARLSVGILLLAGWFYKLPVGHALTIWRRDAKTHPSPNGGNPESVVAGLLEIQLGGKNIYHGQVHHRAEMGDALHELTWRDIERCRKLVRLGTWLSFALILGGIVLVNSIR</sequence>
<dbReference type="GO" id="GO:0009236">
    <property type="term" value="P:cobalamin biosynthetic process"/>
    <property type="evidence" value="ECO:0007669"/>
    <property type="project" value="UniProtKB-UniRule"/>
</dbReference>
<dbReference type="AlphaFoldDB" id="G9XND2"/>
<dbReference type="PANTHER" id="PTHR34308:SF1">
    <property type="entry name" value="COBALAMIN BIOSYNTHESIS PROTEIN CBIB"/>
    <property type="match status" value="1"/>
</dbReference>
<dbReference type="PATRIC" id="fig|537010.4.peg.2321"/>
<comment type="function">
    <text evidence="9">Converts cobyric acid to cobinamide by the addition of aminopropanol on the F carboxylic group.</text>
</comment>
<dbReference type="UniPathway" id="UPA00148"/>
<evidence type="ECO:0000256" key="4">
    <source>
        <dbReference type="ARBA" id="ARBA00022475"/>
    </source>
</evidence>
<keyword evidence="4 9" id="KW-1003">Cell membrane</keyword>
<evidence type="ECO:0000256" key="2">
    <source>
        <dbReference type="ARBA" id="ARBA00004953"/>
    </source>
</evidence>
<accession>G9XND2</accession>
<name>G9XND2_DESHA</name>
<dbReference type="HAMAP" id="MF_00024">
    <property type="entry name" value="CobD_CbiB"/>
    <property type="match status" value="1"/>
</dbReference>
<dbReference type="EMBL" id="AFZX01000063">
    <property type="protein sequence ID" value="EHL06851.1"/>
    <property type="molecule type" value="Genomic_DNA"/>
</dbReference>